<evidence type="ECO:0000259" key="4">
    <source>
        <dbReference type="Pfam" id="PF13377"/>
    </source>
</evidence>
<keyword evidence="2" id="KW-0238">DNA-binding</keyword>
<keyword evidence="3" id="KW-0804">Transcription</keyword>
<feature type="domain" description="Transcriptional regulator LacI/GalR-like sensor" evidence="4">
    <location>
        <begin position="1"/>
        <end position="82"/>
    </location>
</feature>
<proteinExistence type="predicted"/>
<dbReference type="InterPro" id="IPR046335">
    <property type="entry name" value="LacI/GalR-like_sensor"/>
</dbReference>
<protein>
    <recommendedName>
        <fullName evidence="4">Transcriptional regulator LacI/GalR-like sensor domain-containing protein</fullName>
    </recommendedName>
</protein>
<dbReference type="Gene3D" id="3.40.50.2300">
    <property type="match status" value="1"/>
</dbReference>
<dbReference type="EMBL" id="BSUK01000001">
    <property type="protein sequence ID" value="GMA25025.1"/>
    <property type="molecule type" value="Genomic_DNA"/>
</dbReference>
<accession>A0ABQ6I3E8</accession>
<evidence type="ECO:0000313" key="6">
    <source>
        <dbReference type="Proteomes" id="UP001157091"/>
    </source>
</evidence>
<evidence type="ECO:0000313" key="5">
    <source>
        <dbReference type="EMBL" id="GMA25025.1"/>
    </source>
</evidence>
<sequence length="82" mass="8629">MAQGALRVLQSAGRSVPGDVSVIGFDDLGVAAATTPPLTTLRNPVEQMARTATNVLLDELEGRGRATRPILYPAELVERASV</sequence>
<dbReference type="PANTHER" id="PTHR30146">
    <property type="entry name" value="LACI-RELATED TRANSCRIPTIONAL REPRESSOR"/>
    <property type="match status" value="1"/>
</dbReference>
<keyword evidence="1" id="KW-0805">Transcription regulation</keyword>
<organism evidence="5 6">
    <name type="scientific">Luteimicrobium album</name>
    <dbReference type="NCBI Taxonomy" id="1054550"/>
    <lineage>
        <taxon>Bacteria</taxon>
        <taxon>Bacillati</taxon>
        <taxon>Actinomycetota</taxon>
        <taxon>Actinomycetes</taxon>
        <taxon>Micrococcales</taxon>
        <taxon>Luteimicrobium</taxon>
    </lineage>
</organism>
<evidence type="ECO:0000256" key="1">
    <source>
        <dbReference type="ARBA" id="ARBA00023015"/>
    </source>
</evidence>
<dbReference type="InterPro" id="IPR028082">
    <property type="entry name" value="Peripla_BP_I"/>
</dbReference>
<evidence type="ECO:0000256" key="2">
    <source>
        <dbReference type="ARBA" id="ARBA00023125"/>
    </source>
</evidence>
<dbReference type="Proteomes" id="UP001157091">
    <property type="component" value="Unassembled WGS sequence"/>
</dbReference>
<keyword evidence="6" id="KW-1185">Reference proteome</keyword>
<comment type="caution">
    <text evidence="5">The sequence shown here is derived from an EMBL/GenBank/DDBJ whole genome shotgun (WGS) entry which is preliminary data.</text>
</comment>
<dbReference type="PANTHER" id="PTHR30146:SF109">
    <property type="entry name" value="HTH-TYPE TRANSCRIPTIONAL REGULATOR GALS"/>
    <property type="match status" value="1"/>
</dbReference>
<dbReference type="SUPFAM" id="SSF53822">
    <property type="entry name" value="Periplasmic binding protein-like I"/>
    <property type="match status" value="1"/>
</dbReference>
<reference evidence="6" key="1">
    <citation type="journal article" date="2019" name="Int. J. Syst. Evol. Microbiol.">
        <title>The Global Catalogue of Microorganisms (GCM) 10K type strain sequencing project: providing services to taxonomists for standard genome sequencing and annotation.</title>
        <authorList>
            <consortium name="The Broad Institute Genomics Platform"/>
            <consortium name="The Broad Institute Genome Sequencing Center for Infectious Disease"/>
            <person name="Wu L."/>
            <person name="Ma J."/>
        </authorList>
    </citation>
    <scope>NUCLEOTIDE SEQUENCE [LARGE SCALE GENOMIC DNA]</scope>
    <source>
        <strain evidence="6">NBRC 106348</strain>
    </source>
</reference>
<gene>
    <name evidence="5" type="ORF">GCM10025864_27840</name>
</gene>
<name>A0ABQ6I3E8_9MICO</name>
<dbReference type="Pfam" id="PF13377">
    <property type="entry name" value="Peripla_BP_3"/>
    <property type="match status" value="1"/>
</dbReference>
<evidence type="ECO:0000256" key="3">
    <source>
        <dbReference type="ARBA" id="ARBA00023163"/>
    </source>
</evidence>